<dbReference type="CDD" id="cd00761">
    <property type="entry name" value="Glyco_tranf_GTA_type"/>
    <property type="match status" value="1"/>
</dbReference>
<dbReference type="InterPro" id="IPR029044">
    <property type="entry name" value="Nucleotide-diphossugar_trans"/>
</dbReference>
<comment type="caution">
    <text evidence="2">The sequence shown here is derived from an EMBL/GenBank/DDBJ whole genome shotgun (WGS) entry which is preliminary data.</text>
</comment>
<evidence type="ECO:0000313" key="2">
    <source>
        <dbReference type="EMBL" id="MDR6866310.1"/>
    </source>
</evidence>
<evidence type="ECO:0000259" key="1">
    <source>
        <dbReference type="Pfam" id="PF00535"/>
    </source>
</evidence>
<protein>
    <recommendedName>
        <fullName evidence="1">Glycosyltransferase 2-like domain-containing protein</fullName>
    </recommendedName>
</protein>
<organism evidence="2 3">
    <name type="scientific">Microbacterium resistens</name>
    <dbReference type="NCBI Taxonomy" id="156977"/>
    <lineage>
        <taxon>Bacteria</taxon>
        <taxon>Bacillati</taxon>
        <taxon>Actinomycetota</taxon>
        <taxon>Actinomycetes</taxon>
        <taxon>Micrococcales</taxon>
        <taxon>Microbacteriaceae</taxon>
        <taxon>Microbacterium</taxon>
    </lineage>
</organism>
<feature type="domain" description="Glycosyltransferase 2-like" evidence="1">
    <location>
        <begin position="8"/>
        <end position="144"/>
    </location>
</feature>
<dbReference type="SUPFAM" id="SSF53448">
    <property type="entry name" value="Nucleotide-diphospho-sugar transferases"/>
    <property type="match status" value="1"/>
</dbReference>
<dbReference type="Proteomes" id="UP001259347">
    <property type="component" value="Unassembled WGS sequence"/>
</dbReference>
<name>A0ABU1S9P5_9MICO</name>
<sequence length="368" mass="40256">MSSPAIDVTIAVHSASRPIARAVASIIDHTEAPVRVNVVAHNIDPDIIRTHLGPYADHPQVRLLSLQDGIHSPAGPMNHGLDHSTAPFVSVMGSDDELAPGALDSWLALQRQTGADAVIAKIRLVTGGVDPYPPVRDGRRLRDLDGTRDRLSYRSAPLGLISRDRFGDLRFTAGLASGEDLAYTATVWFTGRHLAYDLEGPPYVGHDDAEDRVTSDPRPLLEDFRFLYAIEAMPWLRAATRAQREALVVKLLRIHVFDGIAARISTASDREALSRDLASVLSRLHSLAPFALRLLSRADRRVLDAVLAGGFTEERMTALLAARWNYRTIGAMLPRNPALALHPQAPFRTLRAGSRAAMLGESRSAQHR</sequence>
<dbReference type="InterPro" id="IPR001173">
    <property type="entry name" value="Glyco_trans_2-like"/>
</dbReference>
<dbReference type="Pfam" id="PF00535">
    <property type="entry name" value="Glycos_transf_2"/>
    <property type="match status" value="1"/>
</dbReference>
<proteinExistence type="predicted"/>
<evidence type="ECO:0000313" key="3">
    <source>
        <dbReference type="Proteomes" id="UP001259347"/>
    </source>
</evidence>
<dbReference type="RefSeq" id="WP_310017998.1">
    <property type="nucleotide sequence ID" value="NZ_JAVDUM010000003.1"/>
</dbReference>
<accession>A0ABU1S9P5</accession>
<gene>
    <name evidence="2" type="ORF">J2Y69_000902</name>
</gene>
<keyword evidence="3" id="KW-1185">Reference proteome</keyword>
<reference evidence="2 3" key="1">
    <citation type="submission" date="2023-07" db="EMBL/GenBank/DDBJ databases">
        <title>Sorghum-associated microbial communities from plants grown in Nebraska, USA.</title>
        <authorList>
            <person name="Schachtman D."/>
        </authorList>
    </citation>
    <scope>NUCLEOTIDE SEQUENCE [LARGE SCALE GENOMIC DNA]</scope>
    <source>
        <strain evidence="2 3">2980</strain>
    </source>
</reference>
<dbReference type="EMBL" id="JAVDUM010000003">
    <property type="protein sequence ID" value="MDR6866310.1"/>
    <property type="molecule type" value="Genomic_DNA"/>
</dbReference>
<dbReference type="Gene3D" id="3.90.550.10">
    <property type="entry name" value="Spore Coat Polysaccharide Biosynthesis Protein SpsA, Chain A"/>
    <property type="match status" value="1"/>
</dbReference>